<comment type="caution">
    <text evidence="3">The sequence shown here is derived from an EMBL/GenBank/DDBJ whole genome shotgun (WGS) entry which is preliminary data.</text>
</comment>
<protein>
    <recommendedName>
        <fullName evidence="5">PEP-CTERM protein-sorting domain-containing protein</fullName>
    </recommendedName>
</protein>
<evidence type="ECO:0000313" key="4">
    <source>
        <dbReference type="Proteomes" id="UP000534388"/>
    </source>
</evidence>
<keyword evidence="2" id="KW-0732">Signal</keyword>
<evidence type="ECO:0000313" key="3">
    <source>
        <dbReference type="EMBL" id="MBA5638950.1"/>
    </source>
</evidence>
<dbReference type="RefSeq" id="WP_182164994.1">
    <property type="nucleotide sequence ID" value="NZ_JACEZT010000012.1"/>
</dbReference>
<reference evidence="3 4" key="1">
    <citation type="submission" date="2020-07" db="EMBL/GenBank/DDBJ databases">
        <title>Novel species isolated from subtropical streams in China.</title>
        <authorList>
            <person name="Lu H."/>
        </authorList>
    </citation>
    <scope>NUCLEOTIDE SEQUENCE [LARGE SCALE GENOMIC DNA]</scope>
    <source>
        <strain evidence="3 4">LX20W</strain>
    </source>
</reference>
<keyword evidence="4" id="KW-1185">Reference proteome</keyword>
<evidence type="ECO:0000256" key="2">
    <source>
        <dbReference type="SAM" id="SignalP"/>
    </source>
</evidence>
<accession>A0A7W2EUS8</accession>
<evidence type="ECO:0008006" key="5">
    <source>
        <dbReference type="Google" id="ProtNLM"/>
    </source>
</evidence>
<feature type="signal peptide" evidence="2">
    <location>
        <begin position="1"/>
        <end position="22"/>
    </location>
</feature>
<dbReference type="AlphaFoldDB" id="A0A7W2EUS8"/>
<dbReference type="EMBL" id="JACEZT010000012">
    <property type="protein sequence ID" value="MBA5638950.1"/>
    <property type="molecule type" value="Genomic_DNA"/>
</dbReference>
<dbReference type="Proteomes" id="UP000534388">
    <property type="component" value="Unassembled WGS sequence"/>
</dbReference>
<proteinExistence type="predicted"/>
<gene>
    <name evidence="3" type="ORF">H3H37_17970</name>
</gene>
<feature type="chain" id="PRO_5031178381" description="PEP-CTERM protein-sorting domain-containing protein" evidence="2">
    <location>
        <begin position="23"/>
        <end position="126"/>
    </location>
</feature>
<evidence type="ECO:0000256" key="1">
    <source>
        <dbReference type="SAM" id="MobiDB-lite"/>
    </source>
</evidence>
<feature type="region of interest" description="Disordered" evidence="1">
    <location>
        <begin position="50"/>
        <end position="92"/>
    </location>
</feature>
<organism evidence="3 4">
    <name type="scientific">Rugamonas brunnea</name>
    <dbReference type="NCBI Taxonomy" id="2758569"/>
    <lineage>
        <taxon>Bacteria</taxon>
        <taxon>Pseudomonadati</taxon>
        <taxon>Pseudomonadota</taxon>
        <taxon>Betaproteobacteria</taxon>
        <taxon>Burkholderiales</taxon>
        <taxon>Oxalobacteraceae</taxon>
        <taxon>Telluria group</taxon>
        <taxon>Rugamonas</taxon>
    </lineage>
</organism>
<sequence length="126" mass="12831">MKIHLPILLATLLTGAGGAAQAAAVPVVTIAPPQCHVAALTTVPCRVSSLSPAASHPGDAPDAAFQQPGDDLQALDDYAPTPASVHTPATDAAPVPEPAQFLMLLAGVILLGLSSTRQEKYDKFSD</sequence>
<name>A0A7W2EUS8_9BURK</name>